<evidence type="ECO:0000256" key="6">
    <source>
        <dbReference type="ARBA" id="ARBA00016519"/>
    </source>
</evidence>
<protein>
    <recommendedName>
        <fullName evidence="6">Porphobilinogen deaminase</fullName>
        <ecNumber evidence="5">2.5.1.61</ecNumber>
    </recommendedName>
    <alternativeName>
        <fullName evidence="9">Hydroxymethylbilane synthase</fullName>
    </alternativeName>
</protein>
<dbReference type="EMBL" id="UOEZ01000028">
    <property type="protein sequence ID" value="VAW35502.1"/>
    <property type="molecule type" value="Genomic_DNA"/>
</dbReference>
<dbReference type="InterPro" id="IPR022419">
    <property type="entry name" value="Porphobilin_deaminase_cofac_BS"/>
</dbReference>
<feature type="domain" description="Porphobilinogen deaminase C-terminal" evidence="11">
    <location>
        <begin position="226"/>
        <end position="294"/>
    </location>
</feature>
<evidence type="ECO:0000256" key="9">
    <source>
        <dbReference type="ARBA" id="ARBA00033064"/>
    </source>
</evidence>
<dbReference type="PANTHER" id="PTHR11557">
    <property type="entry name" value="PORPHOBILINOGEN DEAMINASE"/>
    <property type="match status" value="1"/>
</dbReference>
<dbReference type="GO" id="GO:0004418">
    <property type="term" value="F:hydroxymethylbilane synthase activity"/>
    <property type="evidence" value="ECO:0007669"/>
    <property type="project" value="UniProtKB-EC"/>
</dbReference>
<evidence type="ECO:0000256" key="2">
    <source>
        <dbReference type="ARBA" id="ARBA00002869"/>
    </source>
</evidence>
<dbReference type="FunFam" id="3.40.190.10:FF:000005">
    <property type="entry name" value="Porphobilinogen deaminase"/>
    <property type="match status" value="1"/>
</dbReference>
<dbReference type="InterPro" id="IPR022417">
    <property type="entry name" value="Porphobilin_deaminase_N"/>
</dbReference>
<dbReference type="GO" id="GO:0006783">
    <property type="term" value="P:heme biosynthetic process"/>
    <property type="evidence" value="ECO:0007669"/>
    <property type="project" value="UniProtKB-ARBA"/>
</dbReference>
<dbReference type="FunFam" id="3.30.160.40:FF:000002">
    <property type="entry name" value="Porphobilinogen deaminase"/>
    <property type="match status" value="1"/>
</dbReference>
<evidence type="ECO:0000256" key="4">
    <source>
        <dbReference type="ARBA" id="ARBA00005638"/>
    </source>
</evidence>
<dbReference type="InterPro" id="IPR022418">
    <property type="entry name" value="Porphobilinogen_deaminase_C"/>
</dbReference>
<organism evidence="12">
    <name type="scientific">hydrothermal vent metagenome</name>
    <dbReference type="NCBI Taxonomy" id="652676"/>
    <lineage>
        <taxon>unclassified sequences</taxon>
        <taxon>metagenomes</taxon>
        <taxon>ecological metagenomes</taxon>
    </lineage>
</organism>
<dbReference type="AlphaFoldDB" id="A0A3B0V9L7"/>
<evidence type="ECO:0000256" key="5">
    <source>
        <dbReference type="ARBA" id="ARBA00012655"/>
    </source>
</evidence>
<comment type="similarity">
    <text evidence="4">Belongs to the HMBS family.</text>
</comment>
<dbReference type="EC" id="2.5.1.61" evidence="5"/>
<dbReference type="Pfam" id="PF01379">
    <property type="entry name" value="Porphobil_deam"/>
    <property type="match status" value="1"/>
</dbReference>
<evidence type="ECO:0000259" key="11">
    <source>
        <dbReference type="Pfam" id="PF03900"/>
    </source>
</evidence>
<evidence type="ECO:0000256" key="8">
    <source>
        <dbReference type="ARBA" id="ARBA00023244"/>
    </source>
</evidence>
<dbReference type="HAMAP" id="MF_00260">
    <property type="entry name" value="Porphobil_deam"/>
    <property type="match status" value="1"/>
</dbReference>
<comment type="cofactor">
    <cofactor evidence="1">
        <name>dipyrromethane</name>
        <dbReference type="ChEBI" id="CHEBI:60342"/>
    </cofactor>
</comment>
<comment type="pathway">
    <text evidence="3">Porphyrin-containing compound metabolism; protoporphyrin-IX biosynthesis; coproporphyrinogen-III from 5-aminolevulinate: step 2/4.</text>
</comment>
<dbReference type="InterPro" id="IPR000860">
    <property type="entry name" value="HemC"/>
</dbReference>
<feature type="domain" description="Porphobilinogen deaminase N-terminal" evidence="10">
    <location>
        <begin position="5"/>
        <end position="212"/>
    </location>
</feature>
<dbReference type="NCBIfam" id="TIGR00212">
    <property type="entry name" value="hemC"/>
    <property type="match status" value="1"/>
</dbReference>
<dbReference type="Gene3D" id="3.40.190.10">
    <property type="entry name" value="Periplasmic binding protein-like II"/>
    <property type="match status" value="2"/>
</dbReference>
<evidence type="ECO:0000259" key="10">
    <source>
        <dbReference type="Pfam" id="PF01379"/>
    </source>
</evidence>
<name>A0A3B0V9L7_9ZZZZ</name>
<evidence type="ECO:0000256" key="1">
    <source>
        <dbReference type="ARBA" id="ARBA00001916"/>
    </source>
</evidence>
<dbReference type="GO" id="GO:0005737">
    <property type="term" value="C:cytoplasm"/>
    <property type="evidence" value="ECO:0007669"/>
    <property type="project" value="TreeGrafter"/>
</dbReference>
<sequence>MSVPIKIGTRASKLALWQAEWVASEIEKRHPGTEVNLVKIKTTGDKITDVPLAQVGGKGLFVKEIEEALLSGEVDLAVHSMKDVPTFFPEGLELRAITEREDARDALLSRDNIKLLDLPDGARIGTSSLRRQSQLLCLKPDMEILQLRGNLDTRIRKLEQGEYDAIVLAAAGLNRLGWAGKITEFISPAIMLPAIGQGALGIETRIGDERVTDVVDGFNDESASYAVRAERALLKRLEGGCQVPIAAYGTVYKNTVSLTGLVASTDGKTVIKDIIEGNISRAEELGVMLAENLLEAGGTEILKEFYGAGTE</sequence>
<dbReference type="PROSITE" id="PS00533">
    <property type="entry name" value="PORPHOBILINOGEN_DEAM"/>
    <property type="match status" value="1"/>
</dbReference>
<dbReference type="FunFam" id="3.40.190.10:FF:000004">
    <property type="entry name" value="Porphobilinogen deaminase"/>
    <property type="match status" value="1"/>
</dbReference>
<dbReference type="SUPFAM" id="SSF54782">
    <property type="entry name" value="Porphobilinogen deaminase (hydroxymethylbilane synthase), C-terminal domain"/>
    <property type="match status" value="1"/>
</dbReference>
<evidence type="ECO:0000256" key="3">
    <source>
        <dbReference type="ARBA" id="ARBA00004735"/>
    </source>
</evidence>
<dbReference type="Gene3D" id="3.30.160.40">
    <property type="entry name" value="Porphobilinogen deaminase, C-terminal domain"/>
    <property type="match status" value="1"/>
</dbReference>
<dbReference type="PIRSF" id="PIRSF001438">
    <property type="entry name" value="4pyrrol_synth_OHMeBilane_synth"/>
    <property type="match status" value="1"/>
</dbReference>
<gene>
    <name evidence="12" type="ORF">MNBD_DELTA02-550</name>
</gene>
<dbReference type="Pfam" id="PF03900">
    <property type="entry name" value="Porphobil_deamC"/>
    <property type="match status" value="1"/>
</dbReference>
<dbReference type="InterPro" id="IPR036803">
    <property type="entry name" value="Porphobilinogen_deaminase_C_sf"/>
</dbReference>
<dbReference type="SUPFAM" id="SSF53850">
    <property type="entry name" value="Periplasmic binding protein-like II"/>
    <property type="match status" value="1"/>
</dbReference>
<evidence type="ECO:0000313" key="12">
    <source>
        <dbReference type="EMBL" id="VAW35502.1"/>
    </source>
</evidence>
<reference evidence="12" key="1">
    <citation type="submission" date="2018-06" db="EMBL/GenBank/DDBJ databases">
        <authorList>
            <person name="Zhirakovskaya E."/>
        </authorList>
    </citation>
    <scope>NUCLEOTIDE SEQUENCE</scope>
</reference>
<keyword evidence="7 12" id="KW-0808">Transferase</keyword>
<keyword evidence="8" id="KW-0627">Porphyrin biosynthesis</keyword>
<accession>A0A3B0V9L7</accession>
<proteinExistence type="inferred from homology"/>
<evidence type="ECO:0000256" key="7">
    <source>
        <dbReference type="ARBA" id="ARBA00022679"/>
    </source>
</evidence>
<dbReference type="PRINTS" id="PR00151">
    <property type="entry name" value="PORPHBDMNASE"/>
</dbReference>
<dbReference type="CDD" id="cd13646">
    <property type="entry name" value="PBP2_EcHMBS_like"/>
    <property type="match status" value="1"/>
</dbReference>
<dbReference type="PANTHER" id="PTHR11557:SF0">
    <property type="entry name" value="PORPHOBILINOGEN DEAMINASE"/>
    <property type="match status" value="1"/>
</dbReference>
<comment type="function">
    <text evidence="2">Tetrapolymerization of the monopyrrole PBG into the hydroxymethylbilane pre-uroporphyrinogen in several discrete steps.</text>
</comment>